<protein>
    <recommendedName>
        <fullName evidence="8">Ribosomal protein S2</fullName>
    </recommendedName>
</protein>
<evidence type="ECO:0008006" key="8">
    <source>
        <dbReference type="Google" id="ProtNLM"/>
    </source>
</evidence>
<dbReference type="PANTHER" id="PTHR12534">
    <property type="entry name" value="30S RIBOSOMAL PROTEIN S2 PROKARYOTIC AND ORGANELLAR"/>
    <property type="match status" value="1"/>
</dbReference>
<dbReference type="Pfam" id="PF00318">
    <property type="entry name" value="Ribosomal_S2"/>
    <property type="match status" value="1"/>
</dbReference>
<evidence type="ECO:0000256" key="1">
    <source>
        <dbReference type="ARBA" id="ARBA00006242"/>
    </source>
</evidence>
<keyword evidence="2 5" id="KW-0689">Ribosomal protein</keyword>
<organism evidence="6 7">
    <name type="scientific">Pachysolen tannophilus NRRL Y-2460</name>
    <dbReference type="NCBI Taxonomy" id="669874"/>
    <lineage>
        <taxon>Eukaryota</taxon>
        <taxon>Fungi</taxon>
        <taxon>Dikarya</taxon>
        <taxon>Ascomycota</taxon>
        <taxon>Saccharomycotina</taxon>
        <taxon>Pichiomycetes</taxon>
        <taxon>Pachysolenaceae</taxon>
        <taxon>Pachysolen</taxon>
    </lineage>
</organism>
<dbReference type="OrthoDB" id="2320368at2759"/>
<evidence type="ECO:0000256" key="2">
    <source>
        <dbReference type="ARBA" id="ARBA00022980"/>
    </source>
</evidence>
<dbReference type="FunFam" id="3.40.50.10490:FF:000055">
    <property type="entry name" value="Mitochondrial ribosomal protein"/>
    <property type="match status" value="1"/>
</dbReference>
<dbReference type="SUPFAM" id="SSF52313">
    <property type="entry name" value="Ribosomal protein S2"/>
    <property type="match status" value="1"/>
</dbReference>
<proteinExistence type="inferred from homology"/>
<dbReference type="Proteomes" id="UP000094236">
    <property type="component" value="Unassembled WGS sequence"/>
</dbReference>
<dbReference type="PROSITE" id="PS00963">
    <property type="entry name" value="RIBOSOMAL_S2_2"/>
    <property type="match status" value="1"/>
</dbReference>
<evidence type="ECO:0000256" key="3">
    <source>
        <dbReference type="ARBA" id="ARBA00022990"/>
    </source>
</evidence>
<dbReference type="PANTHER" id="PTHR12534:SF0">
    <property type="entry name" value="SMALL RIBOSOMAL SUBUNIT PROTEIN US2M"/>
    <property type="match status" value="1"/>
</dbReference>
<accession>A0A1E4U1B2</accession>
<dbReference type="Gene3D" id="3.40.50.10490">
    <property type="entry name" value="Glucose-6-phosphate isomerase like protein, domain 1"/>
    <property type="match status" value="1"/>
</dbReference>
<dbReference type="NCBIfam" id="TIGR01011">
    <property type="entry name" value="rpsB_bact"/>
    <property type="match status" value="1"/>
</dbReference>
<evidence type="ECO:0000313" key="7">
    <source>
        <dbReference type="Proteomes" id="UP000094236"/>
    </source>
</evidence>
<dbReference type="AlphaFoldDB" id="A0A1E4U1B2"/>
<dbReference type="GO" id="GO:0006412">
    <property type="term" value="P:translation"/>
    <property type="evidence" value="ECO:0007669"/>
    <property type="project" value="InterPro"/>
</dbReference>
<dbReference type="PRINTS" id="PR00395">
    <property type="entry name" value="RIBOSOMALS2"/>
</dbReference>
<reference evidence="7" key="1">
    <citation type="submission" date="2016-05" db="EMBL/GenBank/DDBJ databases">
        <title>Comparative genomics of biotechnologically important yeasts.</title>
        <authorList>
            <consortium name="DOE Joint Genome Institute"/>
            <person name="Riley R."/>
            <person name="Haridas S."/>
            <person name="Wolfe K.H."/>
            <person name="Lopes M.R."/>
            <person name="Hittinger C.T."/>
            <person name="Goker M."/>
            <person name="Salamov A."/>
            <person name="Wisecaver J."/>
            <person name="Long T.M."/>
            <person name="Aerts A.L."/>
            <person name="Barry K."/>
            <person name="Choi C."/>
            <person name="Clum A."/>
            <person name="Coughlan A.Y."/>
            <person name="Deshpande S."/>
            <person name="Douglass A.P."/>
            <person name="Hanson S.J."/>
            <person name="Klenk H.-P."/>
            <person name="Labutti K."/>
            <person name="Lapidus A."/>
            <person name="Lindquist E."/>
            <person name="Lipzen A."/>
            <person name="Meier-Kolthoff J.P."/>
            <person name="Ohm R.A."/>
            <person name="Otillar R.P."/>
            <person name="Pangilinan J."/>
            <person name="Peng Y."/>
            <person name="Rokas A."/>
            <person name="Rosa C.A."/>
            <person name="Scheuner C."/>
            <person name="Sibirny A.A."/>
            <person name="Slot J.C."/>
            <person name="Stielow J.B."/>
            <person name="Sun H."/>
            <person name="Kurtzman C.P."/>
            <person name="Blackwell M."/>
            <person name="Grigoriev I.V."/>
            <person name="Jeffries T.W."/>
        </authorList>
    </citation>
    <scope>NUCLEOTIDE SEQUENCE [LARGE SCALE GENOMIC DNA]</scope>
    <source>
        <strain evidence="7">NRRL Y-2460</strain>
    </source>
</reference>
<dbReference type="EMBL" id="KV454011">
    <property type="protein sequence ID" value="ODV97769.1"/>
    <property type="molecule type" value="Genomic_DNA"/>
</dbReference>
<keyword evidence="7" id="KW-1185">Reference proteome</keyword>
<dbReference type="InterPro" id="IPR018130">
    <property type="entry name" value="Ribosomal_uS2_CS"/>
</dbReference>
<dbReference type="HAMAP" id="MF_00291_B">
    <property type="entry name" value="Ribosomal_uS2_B"/>
    <property type="match status" value="1"/>
</dbReference>
<dbReference type="CDD" id="cd01425">
    <property type="entry name" value="RPS2"/>
    <property type="match status" value="1"/>
</dbReference>
<dbReference type="InterPro" id="IPR001865">
    <property type="entry name" value="Ribosomal_uS2"/>
</dbReference>
<name>A0A1E4U1B2_PACTA</name>
<evidence type="ECO:0000256" key="5">
    <source>
        <dbReference type="RuleBase" id="RU003631"/>
    </source>
</evidence>
<keyword evidence="4 5" id="KW-0687">Ribonucleoprotein</keyword>
<keyword evidence="3" id="KW-0007">Acetylation</keyword>
<gene>
    <name evidence="6" type="ORF">PACTADRAFT_38392</name>
</gene>
<dbReference type="GO" id="GO:0005763">
    <property type="term" value="C:mitochondrial small ribosomal subunit"/>
    <property type="evidence" value="ECO:0007669"/>
    <property type="project" value="EnsemblFungi"/>
</dbReference>
<dbReference type="GO" id="GO:0003735">
    <property type="term" value="F:structural constituent of ribosome"/>
    <property type="evidence" value="ECO:0007669"/>
    <property type="project" value="EnsemblFungi"/>
</dbReference>
<comment type="similarity">
    <text evidence="1 5">Belongs to the universal ribosomal protein uS2 family.</text>
</comment>
<dbReference type="InterPro" id="IPR005706">
    <property type="entry name" value="Ribosomal_uS2_bac/mit/plastid"/>
</dbReference>
<dbReference type="InterPro" id="IPR023591">
    <property type="entry name" value="Ribosomal_uS2_flav_dom_sf"/>
</dbReference>
<sequence length="339" mass="38419">MISEQKIDPTKRQNLEDEFETFLQEFFTKREIKEDDTMISTISSSSYTTGSSSKGKFPYLVSTPMDRPYSKQELFVRQHQHSKHMAKLGSQIEDVYLPHEDVLKPVKPSKLSIQTLLSAGCHLGHSTSLWRPSTQPFIYGEYKGIHIIDLEQTLTYLKRAAKVVEGIAERGGLILFLGTREGQKKSLEQAAKRTNGYYVSNRWIPGSITNCTEINGIWPRHELDMEDKPTQRELEPAELDSLIKPDLIVILNPIENRNCIREAIQSRIPTIGLVDTDSEPSLLTYPIPCNDDSIRATNLVIGVLSKAGEIGRKRRLENVADYKKSLGLATESAIFNERR</sequence>
<dbReference type="STRING" id="669874.A0A1E4U1B2"/>
<evidence type="ECO:0000313" key="6">
    <source>
        <dbReference type="EMBL" id="ODV97769.1"/>
    </source>
</evidence>
<evidence type="ECO:0000256" key="4">
    <source>
        <dbReference type="ARBA" id="ARBA00023274"/>
    </source>
</evidence>